<evidence type="ECO:0000256" key="1">
    <source>
        <dbReference type="SAM" id="MobiDB-lite"/>
    </source>
</evidence>
<reference evidence="2" key="1">
    <citation type="journal article" date="2020" name="bioRxiv">
        <title>Whole genome comparisons of ergot fungi reveals the divergence and evolution of species within the genus Claviceps are the result of varying mechanisms driving genome evolution and host range expansion.</title>
        <authorList>
            <person name="Wyka S.A."/>
            <person name="Mondo S.J."/>
            <person name="Liu M."/>
            <person name="Dettman J."/>
            <person name="Nalam V."/>
            <person name="Broders K.D."/>
        </authorList>
    </citation>
    <scope>NUCLEOTIDE SEQUENCE</scope>
    <source>
        <strain evidence="2">CCC 1102</strain>
    </source>
</reference>
<feature type="compositionally biased region" description="Polar residues" evidence="1">
    <location>
        <begin position="1"/>
        <end position="10"/>
    </location>
</feature>
<organism evidence="2 3">
    <name type="scientific">Claviceps arundinis</name>
    <dbReference type="NCBI Taxonomy" id="1623583"/>
    <lineage>
        <taxon>Eukaryota</taxon>
        <taxon>Fungi</taxon>
        <taxon>Dikarya</taxon>
        <taxon>Ascomycota</taxon>
        <taxon>Pezizomycotina</taxon>
        <taxon>Sordariomycetes</taxon>
        <taxon>Hypocreomycetidae</taxon>
        <taxon>Hypocreales</taxon>
        <taxon>Clavicipitaceae</taxon>
        <taxon>Claviceps</taxon>
    </lineage>
</organism>
<dbReference type="EMBL" id="SRPS01000054">
    <property type="protein sequence ID" value="KAG5971773.1"/>
    <property type="molecule type" value="Genomic_DNA"/>
</dbReference>
<protein>
    <submittedName>
        <fullName evidence="2">Uncharacterized protein</fullName>
    </submittedName>
</protein>
<dbReference type="AlphaFoldDB" id="A0A9P7MX52"/>
<proteinExistence type="predicted"/>
<sequence>MANQHQLQLDSDSERLEFPSQHPGRPISQNQPMAISQTTAERIVNYATIQRTTLRPVTLQPTRIAREQRPRPCGYQPYLSPDTRSKTPPRSRRTSHRVDNFDFACFQRDSDKAPASSSHLYLLAPATGLTDLRTTLGLAALDALF</sequence>
<evidence type="ECO:0000313" key="3">
    <source>
        <dbReference type="Proteomes" id="UP000784919"/>
    </source>
</evidence>
<feature type="region of interest" description="Disordered" evidence="1">
    <location>
        <begin position="1"/>
        <end position="31"/>
    </location>
</feature>
<name>A0A9P7MX52_9HYPO</name>
<comment type="caution">
    <text evidence="2">The sequence shown here is derived from an EMBL/GenBank/DDBJ whole genome shotgun (WGS) entry which is preliminary data.</text>
</comment>
<evidence type="ECO:0000313" key="2">
    <source>
        <dbReference type="EMBL" id="KAG5971773.1"/>
    </source>
</evidence>
<feature type="region of interest" description="Disordered" evidence="1">
    <location>
        <begin position="58"/>
        <end position="96"/>
    </location>
</feature>
<gene>
    <name evidence="2" type="ORF">E4U56_006556</name>
</gene>
<dbReference type="Proteomes" id="UP000784919">
    <property type="component" value="Unassembled WGS sequence"/>
</dbReference>
<accession>A0A9P7MX52</accession>